<dbReference type="Proteomes" id="UP000663838">
    <property type="component" value="Unassembled WGS sequence"/>
</dbReference>
<keyword evidence="1" id="KW-0175">Coiled coil</keyword>
<name>A0A821NCZ7_9BILA</name>
<dbReference type="Gene3D" id="2.40.70.10">
    <property type="entry name" value="Acid Proteases"/>
    <property type="match status" value="1"/>
</dbReference>
<dbReference type="Pfam" id="PF13975">
    <property type="entry name" value="gag-asp_proteas"/>
    <property type="match status" value="1"/>
</dbReference>
<dbReference type="EMBL" id="CAJOBS010002001">
    <property type="protein sequence ID" value="CAF4782521.1"/>
    <property type="molecule type" value="Genomic_DNA"/>
</dbReference>
<feature type="compositionally biased region" description="Polar residues" evidence="2">
    <location>
        <begin position="165"/>
        <end position="183"/>
    </location>
</feature>
<evidence type="ECO:0000256" key="1">
    <source>
        <dbReference type="SAM" id="Coils"/>
    </source>
</evidence>
<accession>A0A821NCZ7</accession>
<gene>
    <name evidence="3" type="ORF">TOA249_LOCUS22236</name>
</gene>
<evidence type="ECO:0000313" key="3">
    <source>
        <dbReference type="EMBL" id="CAF4782521.1"/>
    </source>
</evidence>
<proteinExistence type="predicted"/>
<feature type="region of interest" description="Disordered" evidence="2">
    <location>
        <begin position="138"/>
        <end position="183"/>
    </location>
</feature>
<feature type="region of interest" description="Disordered" evidence="2">
    <location>
        <begin position="32"/>
        <end position="70"/>
    </location>
</feature>
<feature type="non-terminal residue" evidence="3">
    <location>
        <position position="884"/>
    </location>
</feature>
<dbReference type="AlphaFoldDB" id="A0A821NCZ7"/>
<comment type="caution">
    <text evidence="3">The sequence shown here is derived from an EMBL/GenBank/DDBJ whole genome shotgun (WGS) entry which is preliminary data.</text>
</comment>
<dbReference type="CDD" id="cd00303">
    <property type="entry name" value="retropepsin_like"/>
    <property type="match status" value="1"/>
</dbReference>
<evidence type="ECO:0000256" key="2">
    <source>
        <dbReference type="SAM" id="MobiDB-lite"/>
    </source>
</evidence>
<protein>
    <submittedName>
        <fullName evidence="3">Uncharacterized protein</fullName>
    </submittedName>
</protein>
<feature type="compositionally biased region" description="Low complexity" evidence="2">
    <location>
        <begin position="152"/>
        <end position="164"/>
    </location>
</feature>
<feature type="compositionally biased region" description="Polar residues" evidence="2">
    <location>
        <begin position="49"/>
        <end position="70"/>
    </location>
</feature>
<feature type="coiled-coil region" evidence="1">
    <location>
        <begin position="101"/>
        <end position="128"/>
    </location>
</feature>
<sequence>MQTIKVRVVGLLKNTVPYSQAKILFEPEIHEQSNAKGEVQDPESGLGTGTQDTDINSSQPNEGIDSNNSAQNTQLPQIEDIGSDGHKSNDDDNFVFSRKAYQALLKDRAQLEALKNQLKNEATAQNDQSSNIKDLVNNSLNKTTDNDSNIPDNDNGTVGTNNNVQSTSNAQHGTVQQPPQVNIDTSVRPRTYASVVTLQSTNNVQPTPTVIQTPMLNQTLPTVQSQTFHSQLPQNYSMTPHNFNQTFTANPQVYYINNPVKPELPYFKGNKLDNFNKYLILFEKHCLKHYGNDREQWPMLLINKLNKEIKATLPPEAEYDWTYEKIICNIQDYLNLIGDKQESSVMSKFWRLAKFPNESPTMFSVRLLQAFKEAFPQDEFTYTKNTSLRERFVDAQAEDTKVYINDNTLIHTSTGQQLPYETYVNLAERYESEIKPRQQRFEKMQQNQQPKYYPNQFKTVNQNKICKDIDLNNSYDNDYQLLQGFNTIDVSVPPPNYHTNTQVNTDRPLVDISQTEYAGVMMTGTSGLVPNQSKPKDNPPVKNTPPGVCNYCEKRGHGRQNCRLLKLREQEPHLTWCDRCYMKNHQAIHCTFQVPIHNSHSPNNFNKQPKLDNPQVKYVQYPPKLNSYENHKIRISTNIYQDNKQNRNNHKQHDIAIKNEAPQKELPKQTNPIKQLENKFNPSWTKELDKNCEGQYIKMFTGHTLLRSVHNNNAFGGGDSTLINSLHTPYPHMFGILNKTRRIQVTNESFNTPTTVRNVTPNQFWVNVNNVFIYSLVDSGAEHSSIRQDIVEKLNLEMLPLNEAERKFSVGLAGKIPILGTVYVRINLTDVELNTHRFKVVPKISEDTDELVLGQDFLISKELIYCGDRRILRGYYANDIIWTY</sequence>
<dbReference type="SUPFAM" id="SSF50630">
    <property type="entry name" value="Acid proteases"/>
    <property type="match status" value="1"/>
</dbReference>
<evidence type="ECO:0000313" key="4">
    <source>
        <dbReference type="Proteomes" id="UP000663838"/>
    </source>
</evidence>
<dbReference type="InterPro" id="IPR021109">
    <property type="entry name" value="Peptidase_aspartic_dom_sf"/>
</dbReference>
<feature type="compositionally biased region" description="Polar residues" evidence="2">
    <location>
        <begin position="138"/>
        <end position="151"/>
    </location>
</feature>
<organism evidence="3 4">
    <name type="scientific">Rotaria socialis</name>
    <dbReference type="NCBI Taxonomy" id="392032"/>
    <lineage>
        <taxon>Eukaryota</taxon>
        <taxon>Metazoa</taxon>
        <taxon>Spiralia</taxon>
        <taxon>Gnathifera</taxon>
        <taxon>Rotifera</taxon>
        <taxon>Eurotatoria</taxon>
        <taxon>Bdelloidea</taxon>
        <taxon>Philodinida</taxon>
        <taxon>Philodinidae</taxon>
        <taxon>Rotaria</taxon>
    </lineage>
</organism>
<reference evidence="3" key="1">
    <citation type="submission" date="2021-02" db="EMBL/GenBank/DDBJ databases">
        <authorList>
            <person name="Nowell W R."/>
        </authorList>
    </citation>
    <scope>NUCLEOTIDE SEQUENCE</scope>
</reference>